<feature type="binding site" evidence="14">
    <location>
        <position position="150"/>
    </location>
    <ligand>
        <name>L-threonine</name>
        <dbReference type="ChEBI" id="CHEBI:57926"/>
    </ligand>
</feature>
<comment type="function">
    <text evidence="13">Required for the formation of a threonylcarbamoyl group on adenosine at position 37 (t(6)A37) in tRNAs that read codons beginning with adenine.</text>
</comment>
<evidence type="ECO:0000256" key="1">
    <source>
        <dbReference type="ARBA" id="ARBA00004496"/>
    </source>
</evidence>
<dbReference type="PANTHER" id="PTHR17490">
    <property type="entry name" value="SUA5"/>
    <property type="match status" value="1"/>
</dbReference>
<evidence type="ECO:0000256" key="8">
    <source>
        <dbReference type="ARBA" id="ARBA00022695"/>
    </source>
</evidence>
<dbReference type="GO" id="GO:0006450">
    <property type="term" value="P:regulation of translational fidelity"/>
    <property type="evidence" value="ECO:0007669"/>
    <property type="project" value="TreeGrafter"/>
</dbReference>
<dbReference type="AlphaFoldDB" id="A0A8B2NV72"/>
<feature type="binding site" evidence="14">
    <location>
        <position position="160"/>
    </location>
    <ligand>
        <name>ATP</name>
        <dbReference type="ChEBI" id="CHEBI:30616"/>
    </ligand>
</feature>
<evidence type="ECO:0000256" key="12">
    <source>
        <dbReference type="ARBA" id="ARBA00048366"/>
    </source>
</evidence>
<evidence type="ECO:0000256" key="11">
    <source>
        <dbReference type="ARBA" id="ARBA00029774"/>
    </source>
</evidence>
<dbReference type="InterPro" id="IPR005145">
    <property type="entry name" value="Sua5_C"/>
</dbReference>
<evidence type="ECO:0000256" key="15">
    <source>
        <dbReference type="SAM" id="MobiDB-lite"/>
    </source>
</evidence>
<organism evidence="17 18">
    <name type="scientific">Acuticoccus sediminis</name>
    <dbReference type="NCBI Taxonomy" id="2184697"/>
    <lineage>
        <taxon>Bacteria</taxon>
        <taxon>Pseudomonadati</taxon>
        <taxon>Pseudomonadota</taxon>
        <taxon>Alphaproteobacteria</taxon>
        <taxon>Hyphomicrobiales</taxon>
        <taxon>Amorphaceae</taxon>
        <taxon>Acuticoccus</taxon>
    </lineage>
</organism>
<feature type="binding site" evidence="14">
    <location>
        <position position="69"/>
    </location>
    <ligand>
        <name>ATP</name>
        <dbReference type="ChEBI" id="CHEBI:30616"/>
    </ligand>
</feature>
<feature type="binding site" evidence="14">
    <location>
        <position position="78"/>
    </location>
    <ligand>
        <name>L-threonine</name>
        <dbReference type="ChEBI" id="CHEBI:57926"/>
    </ligand>
</feature>
<evidence type="ECO:0000259" key="16">
    <source>
        <dbReference type="PROSITE" id="PS51163"/>
    </source>
</evidence>
<feature type="binding site" evidence="14">
    <location>
        <position position="46"/>
    </location>
    <ligand>
        <name>L-threonine</name>
        <dbReference type="ChEBI" id="CHEBI:57926"/>
    </ligand>
</feature>
<evidence type="ECO:0000256" key="3">
    <source>
        <dbReference type="ARBA" id="ARBA00012584"/>
    </source>
</evidence>
<evidence type="ECO:0000256" key="5">
    <source>
        <dbReference type="ARBA" id="ARBA00022490"/>
    </source>
</evidence>
<feature type="binding site" evidence="14">
    <location>
        <position position="152"/>
    </location>
    <ligand>
        <name>ATP</name>
        <dbReference type="ChEBI" id="CHEBI:30616"/>
    </ligand>
</feature>
<keyword evidence="9 13" id="KW-0547">Nucleotide-binding</keyword>
<proteinExistence type="inferred from homology"/>
<evidence type="ECO:0000256" key="7">
    <source>
        <dbReference type="ARBA" id="ARBA00022694"/>
    </source>
</evidence>
<reference evidence="17 18" key="1">
    <citation type="submission" date="2018-05" db="EMBL/GenBank/DDBJ databases">
        <title>Acuticoccus sediminis sp. nov., isolated from deep-sea sediment of Indian Ocean.</title>
        <authorList>
            <person name="Liu X."/>
            <person name="Lai Q."/>
            <person name="Du Y."/>
            <person name="Sun F."/>
            <person name="Zhang X."/>
            <person name="Wang S."/>
            <person name="Shao Z."/>
        </authorList>
    </citation>
    <scope>NUCLEOTIDE SEQUENCE [LARGE SCALE GENOMIC DNA]</scope>
    <source>
        <strain evidence="17 18">PTG4-2</strain>
    </source>
</reference>
<feature type="binding site" evidence="14">
    <location>
        <position position="203"/>
    </location>
    <ligand>
        <name>ATP</name>
        <dbReference type="ChEBI" id="CHEBI:30616"/>
    </ligand>
</feature>
<feature type="binding site" evidence="14">
    <location>
        <position position="127"/>
    </location>
    <ligand>
        <name>ATP</name>
        <dbReference type="ChEBI" id="CHEBI:30616"/>
    </ligand>
</feature>
<dbReference type="PIRSF" id="PIRSF004930">
    <property type="entry name" value="Tln_factor_SUA5"/>
    <property type="match status" value="1"/>
</dbReference>
<dbReference type="InterPro" id="IPR017945">
    <property type="entry name" value="DHBP_synth_RibB-like_a/b_dom"/>
</dbReference>
<feature type="binding site" evidence="14">
    <location>
        <position position="190"/>
    </location>
    <ligand>
        <name>L-threonine</name>
        <dbReference type="ChEBI" id="CHEBI:57926"/>
    </ligand>
</feature>
<dbReference type="GO" id="GO:0061710">
    <property type="term" value="F:L-threonylcarbamoyladenylate synthase"/>
    <property type="evidence" value="ECO:0007669"/>
    <property type="project" value="UniProtKB-EC"/>
</dbReference>
<gene>
    <name evidence="17" type="ORF">DLJ53_23800</name>
</gene>
<sequence length="362" mass="36737">MTISAETARGTGSRAERISAEPQGPALARAIAVLAADDLAALPTETVYGLAARAASDAAVARLYAAKGRPSTNPLIVHVASLEQAARFADTAPAAAVADLWPGPLTAVLALTDPSAIAAAALAGGSTVAVRIPASPFFRAVAEAVGPIVAPSANRSGRISPTSADAVAEELADRIDLIVDAGPCRVGLESAVVDLTGPPRLLRPGGIALAELEARLGPVALGGEAAASGPLRSPGLLSSHYAPRARVRLDVPAAEVREGEAWLALGPEPSAAGEAFTVRLSETCDLDEAARRLYDGLRHLDATGAATIAVSPIPAEGIGLAIRDRLRRAAAPRPGDDARGLHDNDAAACPPHPDPTQPTQER</sequence>
<dbReference type="Proteomes" id="UP000249590">
    <property type="component" value="Unassembled WGS sequence"/>
</dbReference>
<feature type="region of interest" description="Disordered" evidence="15">
    <location>
        <begin position="1"/>
        <end position="21"/>
    </location>
</feature>
<feature type="domain" description="YrdC-like" evidence="16">
    <location>
        <begin position="24"/>
        <end position="207"/>
    </location>
</feature>
<dbReference type="RefSeq" id="WP_111349834.1">
    <property type="nucleotide sequence ID" value="NZ_QHHQ01000005.1"/>
</dbReference>
<evidence type="ECO:0000256" key="13">
    <source>
        <dbReference type="PIRNR" id="PIRNR004930"/>
    </source>
</evidence>
<evidence type="ECO:0000256" key="4">
    <source>
        <dbReference type="ARBA" id="ARBA00015492"/>
    </source>
</evidence>
<dbReference type="InterPro" id="IPR038385">
    <property type="entry name" value="Sua5/YwlC_C"/>
</dbReference>
<accession>A0A8B2NV72</accession>
<keyword evidence="8 13" id="KW-0548">Nucleotidyltransferase</keyword>
<evidence type="ECO:0000313" key="17">
    <source>
        <dbReference type="EMBL" id="RAH99536.1"/>
    </source>
</evidence>
<dbReference type="PANTHER" id="PTHR17490:SF16">
    <property type="entry name" value="THREONYLCARBAMOYL-AMP SYNTHASE"/>
    <property type="match status" value="1"/>
</dbReference>
<name>A0A8B2NV72_9HYPH</name>
<dbReference type="GO" id="GO:0005737">
    <property type="term" value="C:cytoplasm"/>
    <property type="evidence" value="ECO:0007669"/>
    <property type="project" value="UniProtKB-SubCell"/>
</dbReference>
<comment type="subcellular location">
    <subcellularLocation>
        <location evidence="1 13">Cytoplasm</location>
    </subcellularLocation>
</comment>
<dbReference type="Pfam" id="PF01300">
    <property type="entry name" value="Sua5_yciO_yrdC"/>
    <property type="match status" value="1"/>
</dbReference>
<evidence type="ECO:0000313" key="18">
    <source>
        <dbReference type="Proteomes" id="UP000249590"/>
    </source>
</evidence>
<comment type="similarity">
    <text evidence="2 13">Belongs to the SUA5 family.</text>
</comment>
<dbReference type="SUPFAM" id="SSF55821">
    <property type="entry name" value="YrdC/RibB"/>
    <property type="match status" value="1"/>
</dbReference>
<evidence type="ECO:0000256" key="9">
    <source>
        <dbReference type="ARBA" id="ARBA00022741"/>
    </source>
</evidence>
<dbReference type="GO" id="GO:0008033">
    <property type="term" value="P:tRNA processing"/>
    <property type="evidence" value="ECO:0007669"/>
    <property type="project" value="UniProtKB-KW"/>
</dbReference>
<feature type="region of interest" description="Disordered" evidence="15">
    <location>
        <begin position="329"/>
        <end position="362"/>
    </location>
</feature>
<evidence type="ECO:0000256" key="10">
    <source>
        <dbReference type="ARBA" id="ARBA00022840"/>
    </source>
</evidence>
<keyword evidence="10 13" id="KW-0067">ATP-binding</keyword>
<keyword evidence="6 13" id="KW-0808">Transferase</keyword>
<keyword evidence="18" id="KW-1185">Reference proteome</keyword>
<feature type="binding site" evidence="14">
    <location>
        <position position="241"/>
    </location>
    <ligand>
        <name>ATP</name>
        <dbReference type="ChEBI" id="CHEBI:30616"/>
    </ligand>
</feature>
<dbReference type="InterPro" id="IPR050156">
    <property type="entry name" value="TC-AMP_synthase_SUA5"/>
</dbReference>
<dbReference type="EC" id="2.7.7.87" evidence="3 13"/>
<evidence type="ECO:0000256" key="14">
    <source>
        <dbReference type="PIRSR" id="PIRSR004930-1"/>
    </source>
</evidence>
<dbReference type="GO" id="GO:0005524">
    <property type="term" value="F:ATP binding"/>
    <property type="evidence" value="ECO:0007669"/>
    <property type="project" value="UniProtKB-UniRule"/>
</dbReference>
<dbReference type="NCBIfam" id="TIGR00057">
    <property type="entry name" value="L-threonylcarbamoyladenylate synthase"/>
    <property type="match status" value="1"/>
</dbReference>
<keyword evidence="7 13" id="KW-0819">tRNA processing</keyword>
<dbReference type="PROSITE" id="PS51163">
    <property type="entry name" value="YRDC"/>
    <property type="match status" value="1"/>
</dbReference>
<protein>
    <recommendedName>
        <fullName evidence="4 13">Threonylcarbamoyl-AMP synthase</fullName>
        <shortName evidence="13">TC-AMP synthase</shortName>
        <ecNumber evidence="3 13">2.7.7.87</ecNumber>
    </recommendedName>
    <alternativeName>
        <fullName evidence="11 13">L-threonylcarbamoyladenylate synthase</fullName>
    </alternativeName>
</protein>
<dbReference type="Gene3D" id="3.90.870.10">
    <property type="entry name" value="DHBP synthase"/>
    <property type="match status" value="1"/>
</dbReference>
<dbReference type="Gene3D" id="3.40.50.11030">
    <property type="entry name" value="Threonylcarbamoyl-AMP synthase, C-terminal domain"/>
    <property type="match status" value="1"/>
</dbReference>
<dbReference type="GO" id="GO:0000049">
    <property type="term" value="F:tRNA binding"/>
    <property type="evidence" value="ECO:0007669"/>
    <property type="project" value="TreeGrafter"/>
</dbReference>
<dbReference type="OrthoDB" id="9814580at2"/>
<feature type="binding site" evidence="14">
    <location>
        <position position="73"/>
    </location>
    <ligand>
        <name>ATP</name>
        <dbReference type="ChEBI" id="CHEBI:30616"/>
    </ligand>
</feature>
<dbReference type="InterPro" id="IPR006070">
    <property type="entry name" value="Sua5-like_dom"/>
</dbReference>
<feature type="binding site" evidence="14">
    <location>
        <position position="131"/>
    </location>
    <ligand>
        <name>L-threonine</name>
        <dbReference type="ChEBI" id="CHEBI:57926"/>
    </ligand>
</feature>
<evidence type="ECO:0000256" key="2">
    <source>
        <dbReference type="ARBA" id="ARBA00007663"/>
    </source>
</evidence>
<dbReference type="Pfam" id="PF03481">
    <property type="entry name" value="Sua5_C"/>
    <property type="match status" value="1"/>
</dbReference>
<feature type="compositionally biased region" description="Basic and acidic residues" evidence="15">
    <location>
        <begin position="334"/>
        <end position="345"/>
    </location>
</feature>
<keyword evidence="5 13" id="KW-0963">Cytoplasm</keyword>
<evidence type="ECO:0000256" key="6">
    <source>
        <dbReference type="ARBA" id="ARBA00022679"/>
    </source>
</evidence>
<comment type="caution">
    <text evidence="17">The sequence shown here is derived from an EMBL/GenBank/DDBJ whole genome shotgun (WGS) entry which is preliminary data.</text>
</comment>
<dbReference type="InterPro" id="IPR010923">
    <property type="entry name" value="T(6)A37_SUA5"/>
</dbReference>
<dbReference type="GO" id="GO:0003725">
    <property type="term" value="F:double-stranded RNA binding"/>
    <property type="evidence" value="ECO:0007669"/>
    <property type="project" value="UniProtKB-UniRule"/>
</dbReference>
<comment type="catalytic activity">
    <reaction evidence="12 13">
        <text>L-threonine + hydrogencarbonate + ATP = L-threonylcarbamoyladenylate + diphosphate + H2O</text>
        <dbReference type="Rhea" id="RHEA:36407"/>
        <dbReference type="ChEBI" id="CHEBI:15377"/>
        <dbReference type="ChEBI" id="CHEBI:17544"/>
        <dbReference type="ChEBI" id="CHEBI:30616"/>
        <dbReference type="ChEBI" id="CHEBI:33019"/>
        <dbReference type="ChEBI" id="CHEBI:57926"/>
        <dbReference type="ChEBI" id="CHEBI:73682"/>
        <dbReference type="EC" id="2.7.7.87"/>
    </reaction>
</comment>
<dbReference type="EMBL" id="QHHQ01000005">
    <property type="protein sequence ID" value="RAH99536.1"/>
    <property type="molecule type" value="Genomic_DNA"/>
</dbReference>